<feature type="transmembrane region" description="Helical" evidence="1">
    <location>
        <begin position="98"/>
        <end position="122"/>
    </location>
</feature>
<dbReference type="RefSeq" id="WP_230756908.1">
    <property type="nucleotide sequence ID" value="NZ_JAINWA010000003.1"/>
</dbReference>
<dbReference type="Pfam" id="PF05628">
    <property type="entry name" value="Borrelia_P13"/>
    <property type="match status" value="1"/>
</dbReference>
<feature type="transmembrane region" description="Helical" evidence="1">
    <location>
        <begin position="142"/>
        <end position="163"/>
    </location>
</feature>
<dbReference type="InterPro" id="IPR008420">
    <property type="entry name" value="Borrelia_P13"/>
</dbReference>
<keyword evidence="2" id="KW-0732">Signal</keyword>
<keyword evidence="4" id="KW-1185">Reference proteome</keyword>
<feature type="signal peptide" evidence="2">
    <location>
        <begin position="1"/>
        <end position="23"/>
    </location>
</feature>
<comment type="caution">
    <text evidence="3">The sequence shown here is derived from an EMBL/GenBank/DDBJ whole genome shotgun (WGS) entry which is preliminary data.</text>
</comment>
<keyword evidence="1" id="KW-0472">Membrane</keyword>
<proteinExistence type="predicted"/>
<reference evidence="3" key="1">
    <citation type="submission" date="2021-08" db="EMBL/GenBank/DDBJ databases">
        <title>Comparative analyses of Brucepasteria parasyntrophica and Teretinema zuelzerae.</title>
        <authorList>
            <person name="Song Y."/>
            <person name="Brune A."/>
        </authorList>
    </citation>
    <scope>NUCLEOTIDE SEQUENCE</scope>
    <source>
        <strain evidence="3">DSM 1903</strain>
    </source>
</reference>
<organism evidence="3 4">
    <name type="scientific">Teretinema zuelzerae</name>
    <dbReference type="NCBI Taxonomy" id="156"/>
    <lineage>
        <taxon>Bacteria</taxon>
        <taxon>Pseudomonadati</taxon>
        <taxon>Spirochaetota</taxon>
        <taxon>Spirochaetia</taxon>
        <taxon>Spirochaetales</taxon>
        <taxon>Treponemataceae</taxon>
        <taxon>Teretinema</taxon>
    </lineage>
</organism>
<accession>A0AAE3EL67</accession>
<gene>
    <name evidence="3" type="ORF">K7J14_12705</name>
</gene>
<evidence type="ECO:0000256" key="2">
    <source>
        <dbReference type="SAM" id="SignalP"/>
    </source>
</evidence>
<name>A0AAE3EL67_9SPIR</name>
<protein>
    <submittedName>
        <fullName evidence="3">P13 family porin</fullName>
    </submittedName>
</protein>
<sequence>MRIRMRRLFAVACLCLSAVSARASEPSSGGIAFDTAALISEGVFRNEADIRANAALLSPSERFSLYEQHKKTALFPFIANHFVGFGVGSFIQGDSGGAAFGLTTQLVGWGMFMMYIIPALGSLDDMFSGRERGAVDSVRMEALSKIGMGGLFLVGVGRLFGLIRPWYYASTWNGTLSAALEGPEGAEVSLIPHACETSFGAGVLVRF</sequence>
<dbReference type="AlphaFoldDB" id="A0AAE3EL67"/>
<dbReference type="Proteomes" id="UP001198163">
    <property type="component" value="Unassembled WGS sequence"/>
</dbReference>
<keyword evidence="1" id="KW-0812">Transmembrane</keyword>
<evidence type="ECO:0000313" key="3">
    <source>
        <dbReference type="EMBL" id="MCD1655553.1"/>
    </source>
</evidence>
<dbReference type="EMBL" id="JAINWA010000003">
    <property type="protein sequence ID" value="MCD1655553.1"/>
    <property type="molecule type" value="Genomic_DNA"/>
</dbReference>
<evidence type="ECO:0000256" key="1">
    <source>
        <dbReference type="SAM" id="Phobius"/>
    </source>
</evidence>
<keyword evidence="1" id="KW-1133">Transmembrane helix</keyword>
<feature type="chain" id="PRO_5042256525" evidence="2">
    <location>
        <begin position="24"/>
        <end position="207"/>
    </location>
</feature>
<evidence type="ECO:0000313" key="4">
    <source>
        <dbReference type="Proteomes" id="UP001198163"/>
    </source>
</evidence>
<feature type="transmembrane region" description="Helical" evidence="1">
    <location>
        <begin position="73"/>
        <end position="91"/>
    </location>
</feature>